<keyword evidence="3 17" id="KW-0812">Transmembrane</keyword>
<dbReference type="PANTHER" id="PTHR46875">
    <property type="entry name" value="TUMOR NECROSIS FACTOR RECEPTOR SUPERFAMILY MEMBER 5"/>
    <property type="match status" value="1"/>
</dbReference>
<dbReference type="FunFam" id="2.10.50.10:FF:000041">
    <property type="entry name" value="Tumor necrosis factor receptor superfamily member 5"/>
    <property type="match status" value="1"/>
</dbReference>
<dbReference type="GO" id="GO:0010557">
    <property type="term" value="P:positive regulation of macromolecule biosynthetic process"/>
    <property type="evidence" value="ECO:0007669"/>
    <property type="project" value="UniProtKB-ARBA"/>
</dbReference>
<evidence type="ECO:0000256" key="3">
    <source>
        <dbReference type="ARBA" id="ARBA00022692"/>
    </source>
</evidence>
<evidence type="ECO:0000256" key="6">
    <source>
        <dbReference type="ARBA" id="ARBA00022859"/>
    </source>
</evidence>
<keyword evidence="4" id="KW-0732">Signal</keyword>
<name>A0A7J7ENT7_DICBM</name>
<dbReference type="GO" id="GO:0009897">
    <property type="term" value="C:external side of plasma membrane"/>
    <property type="evidence" value="ECO:0007669"/>
    <property type="project" value="InterPro"/>
</dbReference>
<dbReference type="Proteomes" id="UP000551758">
    <property type="component" value="Unassembled WGS sequence"/>
</dbReference>
<evidence type="ECO:0000256" key="1">
    <source>
        <dbReference type="ARBA" id="ARBA00004479"/>
    </source>
</evidence>
<dbReference type="EMBL" id="JACDTQ010002544">
    <property type="protein sequence ID" value="KAF5917465.1"/>
    <property type="molecule type" value="Genomic_DNA"/>
</dbReference>
<keyword evidence="6" id="KW-0391">Immunity</keyword>
<evidence type="ECO:0000256" key="17">
    <source>
        <dbReference type="SAM" id="Phobius"/>
    </source>
</evidence>
<evidence type="ECO:0000256" key="8">
    <source>
        <dbReference type="ARBA" id="ARBA00023136"/>
    </source>
</evidence>
<dbReference type="GO" id="GO:0045935">
    <property type="term" value="P:positive regulation of nucleobase-containing compound metabolic process"/>
    <property type="evidence" value="ECO:0007669"/>
    <property type="project" value="UniProtKB-ARBA"/>
</dbReference>
<evidence type="ECO:0000256" key="2">
    <source>
        <dbReference type="ARBA" id="ARBA00015766"/>
    </source>
</evidence>
<feature type="repeat" description="TNFR-Cys" evidence="16">
    <location>
        <begin position="44"/>
        <end position="86"/>
    </location>
</feature>
<dbReference type="GO" id="GO:0010468">
    <property type="term" value="P:regulation of gene expression"/>
    <property type="evidence" value="ECO:0007669"/>
    <property type="project" value="UniProtKB-ARBA"/>
</dbReference>
<keyword evidence="20" id="KW-1185">Reference proteome</keyword>
<feature type="disulfide bond" evidence="16">
    <location>
        <begin position="21"/>
        <end position="34"/>
    </location>
</feature>
<evidence type="ECO:0000256" key="14">
    <source>
        <dbReference type="ARBA" id="ARBA00045871"/>
    </source>
</evidence>
<dbReference type="GO" id="GO:0042113">
    <property type="term" value="P:B cell activation"/>
    <property type="evidence" value="ECO:0007669"/>
    <property type="project" value="InterPro"/>
</dbReference>
<dbReference type="InterPro" id="IPR052135">
    <property type="entry name" value="TNFRSF5"/>
</dbReference>
<feature type="domain" description="TNFR-Cys" evidence="18">
    <location>
        <begin position="44"/>
        <end position="86"/>
    </location>
</feature>
<feature type="repeat" description="TNFR-Cys" evidence="16">
    <location>
        <begin position="8"/>
        <end position="42"/>
    </location>
</feature>
<evidence type="ECO:0000259" key="18">
    <source>
        <dbReference type="PROSITE" id="PS50050"/>
    </source>
</evidence>
<evidence type="ECO:0000313" key="19">
    <source>
        <dbReference type="EMBL" id="KAF5917465.1"/>
    </source>
</evidence>
<evidence type="ECO:0000256" key="16">
    <source>
        <dbReference type="PROSITE-ProRule" id="PRU00206"/>
    </source>
</evidence>
<accession>A0A7J7ENT7</accession>
<evidence type="ECO:0000256" key="15">
    <source>
        <dbReference type="ARBA" id="ARBA00061831"/>
    </source>
</evidence>
<evidence type="ECO:0000256" key="9">
    <source>
        <dbReference type="ARBA" id="ARBA00023157"/>
    </source>
</evidence>
<dbReference type="InterPro" id="IPR001368">
    <property type="entry name" value="TNFR/NGFR_Cys_rich_reg"/>
</dbReference>
<gene>
    <name evidence="19" type="ORF">HPG69_017357</name>
</gene>
<dbReference type="InterPro" id="IPR034021">
    <property type="entry name" value="TNFRSF5_N"/>
</dbReference>
<feature type="domain" description="TNFR-Cys" evidence="18">
    <location>
        <begin position="8"/>
        <end position="42"/>
    </location>
</feature>
<comment type="subunit">
    <text evidence="15">Monomer and homodimer. Interacts with TRAF1, TRAF2, TRAF3, TRAF5 and TRAF6. Interacts with TRAF6 and MAP3K8; the interaction is required for ERK activation.</text>
</comment>
<feature type="non-terminal residue" evidence="19">
    <location>
        <position position="313"/>
    </location>
</feature>
<dbReference type="GO" id="GO:0006952">
    <property type="term" value="P:defense response"/>
    <property type="evidence" value="ECO:0007669"/>
    <property type="project" value="UniProtKB-ARBA"/>
</dbReference>
<dbReference type="GO" id="GO:0006874">
    <property type="term" value="P:intracellular calcium ion homeostasis"/>
    <property type="evidence" value="ECO:0007669"/>
    <property type="project" value="UniProtKB-ARBA"/>
</dbReference>
<keyword evidence="10" id="KW-0675">Receptor</keyword>
<reference evidence="19 20" key="1">
    <citation type="journal article" date="2020" name="Mol. Biol. Evol.">
        <title>Interspecific Gene Flow and the Evolution of Specialization in Black and White Rhinoceros.</title>
        <authorList>
            <person name="Moodley Y."/>
            <person name="Westbury M.V."/>
            <person name="Russo I.M."/>
            <person name="Gopalakrishnan S."/>
            <person name="Rakotoarivelo A."/>
            <person name="Olsen R.A."/>
            <person name="Prost S."/>
            <person name="Tunstall T."/>
            <person name="Ryder O.A."/>
            <person name="Dalen L."/>
            <person name="Bruford M.W."/>
        </authorList>
    </citation>
    <scope>NUCLEOTIDE SEQUENCE [LARGE SCALE GENOMIC DNA]</scope>
    <source>
        <strain evidence="19">SBR-YM</strain>
        <tissue evidence="19">Skin</tissue>
    </source>
</reference>
<keyword evidence="8 17" id="KW-0472">Membrane</keyword>
<dbReference type="GO" id="GO:0023035">
    <property type="term" value="P:CD40 signaling pathway"/>
    <property type="evidence" value="ECO:0007669"/>
    <property type="project" value="UniProtKB-ARBA"/>
</dbReference>
<dbReference type="SUPFAM" id="SSF57586">
    <property type="entry name" value="TNF receptor-like"/>
    <property type="match status" value="2"/>
</dbReference>
<dbReference type="GO" id="GO:0002768">
    <property type="term" value="P:immune response-regulating cell surface receptor signaling pathway"/>
    <property type="evidence" value="ECO:0007669"/>
    <property type="project" value="TreeGrafter"/>
</dbReference>
<keyword evidence="5" id="KW-0677">Repeat</keyword>
<dbReference type="PRINTS" id="PR01922">
    <property type="entry name" value="TNFACTORR5"/>
</dbReference>
<dbReference type="GO" id="GO:0051240">
    <property type="term" value="P:positive regulation of multicellular organismal process"/>
    <property type="evidence" value="ECO:0007669"/>
    <property type="project" value="UniProtKB-ARBA"/>
</dbReference>
<comment type="function">
    <text evidence="14">Receptor for TNFSF5/CD40LG. Transduces TRAF6- and MAP3K8-mediated signals that activate ERK in macrophages and B cells, leading to induction of immunoglobulin secretion.</text>
</comment>
<dbReference type="PANTHER" id="PTHR46875:SF1">
    <property type="entry name" value="TUMOR NECROSIS FACTOR RECEPTOR SUPERFAMILY MEMBER 5"/>
    <property type="match status" value="1"/>
</dbReference>
<evidence type="ECO:0000256" key="12">
    <source>
        <dbReference type="ARBA" id="ARBA00031089"/>
    </source>
</evidence>
<comment type="caution">
    <text evidence="16">Lacks conserved residue(s) required for the propagation of feature annotation.</text>
</comment>
<feature type="disulfide bond" evidence="16">
    <location>
        <begin position="108"/>
        <end position="126"/>
    </location>
</feature>
<comment type="subcellular location">
    <subcellularLocation>
        <location evidence="1">Membrane</location>
        <topology evidence="1">Single-pass type I membrane protein</topology>
    </subcellularLocation>
</comment>
<evidence type="ECO:0000256" key="13">
    <source>
        <dbReference type="ARBA" id="ARBA00032719"/>
    </source>
</evidence>
<dbReference type="GO" id="GO:0051094">
    <property type="term" value="P:positive regulation of developmental process"/>
    <property type="evidence" value="ECO:0007669"/>
    <property type="project" value="UniProtKB-ARBA"/>
</dbReference>
<protein>
    <recommendedName>
        <fullName evidence="2">Tumor necrosis factor receptor superfamily member 5</fullName>
    </recommendedName>
    <alternativeName>
        <fullName evidence="12">B-cell surface antigen CD40</fullName>
    </alternativeName>
    <alternativeName>
        <fullName evidence="13">CD40L receptor</fullName>
    </alternativeName>
</protein>
<feature type="domain" description="TNFR-Cys" evidence="18">
    <location>
        <begin position="87"/>
        <end position="126"/>
    </location>
</feature>
<feature type="repeat" description="TNFR-Cys" evidence="16">
    <location>
        <begin position="87"/>
        <end position="126"/>
    </location>
</feature>
<keyword evidence="9 16" id="KW-1015">Disulfide bond</keyword>
<keyword evidence="11" id="KW-0325">Glycoprotein</keyword>
<dbReference type="InterPro" id="IPR020435">
    <property type="entry name" value="TNFR_5"/>
</dbReference>
<feature type="transmembrane region" description="Helical" evidence="17">
    <location>
        <begin position="177"/>
        <end position="198"/>
    </location>
</feature>
<sequence>VHPEPPTVCQGNQYLTSSRCCNLCPPGEKLVHDCTEITGTECSPCNEGEFLDTWNRENRCHQHKYCDPNLGLRVQREGTSKTDATCTCHEGQHCSSDACESCTLHSLCPPGLGVKQLATGLSDTICEPCPVGFFSNVSSAFEKCHSWTSCETKGLVELQAGTNKTDAVCGLRYRMRALVVIPVTMGILFAVLLVSACIRKVAKETENKALAPQALHPKVPEETFYLEDFPGPHSIAPVQETLHGCQPVTQEDGKESRISVQERQSVAVWAKEHMAGEPGAAAVAGGRGAGAGHIPLCLHPCGSETVHLGEPHP</sequence>
<dbReference type="PROSITE" id="PS50050">
    <property type="entry name" value="TNFR_NGFR_2"/>
    <property type="match status" value="3"/>
</dbReference>
<dbReference type="AlphaFoldDB" id="A0A7J7ENT7"/>
<evidence type="ECO:0000256" key="4">
    <source>
        <dbReference type="ARBA" id="ARBA00022729"/>
    </source>
</evidence>
<proteinExistence type="predicted"/>
<dbReference type="GO" id="GO:0035631">
    <property type="term" value="C:CD40 receptor complex"/>
    <property type="evidence" value="ECO:0007669"/>
    <property type="project" value="TreeGrafter"/>
</dbReference>
<dbReference type="Gene3D" id="2.10.50.10">
    <property type="entry name" value="Tumor Necrosis Factor Receptor, subunit A, domain 2"/>
    <property type="match status" value="2"/>
</dbReference>
<evidence type="ECO:0000256" key="7">
    <source>
        <dbReference type="ARBA" id="ARBA00022989"/>
    </source>
</evidence>
<feature type="disulfide bond" evidence="16">
    <location>
        <begin position="24"/>
        <end position="42"/>
    </location>
</feature>
<dbReference type="Pfam" id="PF00020">
    <property type="entry name" value="TNFR_c6"/>
    <property type="match status" value="2"/>
</dbReference>
<dbReference type="GO" id="GO:0038023">
    <property type="term" value="F:signaling receptor activity"/>
    <property type="evidence" value="ECO:0007669"/>
    <property type="project" value="InterPro"/>
</dbReference>
<dbReference type="SMART" id="SM00208">
    <property type="entry name" value="TNFR"/>
    <property type="match status" value="4"/>
</dbReference>
<evidence type="ECO:0000256" key="5">
    <source>
        <dbReference type="ARBA" id="ARBA00022737"/>
    </source>
</evidence>
<evidence type="ECO:0000313" key="20">
    <source>
        <dbReference type="Proteomes" id="UP000551758"/>
    </source>
</evidence>
<evidence type="ECO:0000256" key="10">
    <source>
        <dbReference type="ARBA" id="ARBA00023170"/>
    </source>
</evidence>
<comment type="caution">
    <text evidence="19">The sequence shown here is derived from an EMBL/GenBank/DDBJ whole genome shotgun (WGS) entry which is preliminary data.</text>
</comment>
<keyword evidence="7 17" id="KW-1133">Transmembrane helix</keyword>
<feature type="disulfide bond" evidence="16">
    <location>
        <begin position="45"/>
        <end position="60"/>
    </location>
</feature>
<organism evidence="19 20">
    <name type="scientific">Diceros bicornis minor</name>
    <name type="common">South-central black rhinoceros</name>
    <dbReference type="NCBI Taxonomy" id="77932"/>
    <lineage>
        <taxon>Eukaryota</taxon>
        <taxon>Metazoa</taxon>
        <taxon>Chordata</taxon>
        <taxon>Craniata</taxon>
        <taxon>Vertebrata</taxon>
        <taxon>Euteleostomi</taxon>
        <taxon>Mammalia</taxon>
        <taxon>Eutheria</taxon>
        <taxon>Laurasiatheria</taxon>
        <taxon>Perissodactyla</taxon>
        <taxon>Rhinocerotidae</taxon>
        <taxon>Diceros</taxon>
    </lineage>
</organism>
<evidence type="ECO:0000256" key="11">
    <source>
        <dbReference type="ARBA" id="ARBA00023180"/>
    </source>
</evidence>
<dbReference type="CDD" id="cd13407">
    <property type="entry name" value="TNFRSF5"/>
    <property type="match status" value="1"/>
</dbReference>